<feature type="transmembrane region" description="Helical" evidence="8">
    <location>
        <begin position="121"/>
        <end position="143"/>
    </location>
</feature>
<feature type="transmembrane region" description="Helical" evidence="8">
    <location>
        <begin position="81"/>
        <end position="101"/>
    </location>
</feature>
<feature type="transmembrane region" description="Helical" evidence="8">
    <location>
        <begin position="386"/>
        <end position="406"/>
    </location>
</feature>
<feature type="transmembrane region" description="Helical" evidence="8">
    <location>
        <begin position="291"/>
        <end position="308"/>
    </location>
</feature>
<dbReference type="GO" id="GO:0004175">
    <property type="term" value="F:endopeptidase activity"/>
    <property type="evidence" value="ECO:0007669"/>
    <property type="project" value="UniProtKB-ARBA"/>
</dbReference>
<dbReference type="EMBL" id="CP073754">
    <property type="protein sequence ID" value="QWF70055.1"/>
    <property type="molecule type" value="Genomic_DNA"/>
</dbReference>
<evidence type="ECO:0000256" key="8">
    <source>
        <dbReference type="SAM" id="Phobius"/>
    </source>
</evidence>
<feature type="transmembrane region" description="Helical" evidence="8">
    <location>
        <begin position="12"/>
        <end position="31"/>
    </location>
</feature>
<feature type="transmembrane region" description="Helical" evidence="8">
    <location>
        <begin position="426"/>
        <end position="447"/>
    </location>
</feature>
<dbReference type="AlphaFoldDB" id="A0A975R869"/>
<dbReference type="InterPro" id="IPR003675">
    <property type="entry name" value="Rce1/LyrA-like_dom"/>
</dbReference>
<dbReference type="NCBIfam" id="TIGR03008">
    <property type="entry name" value="pepcterm_CAAX"/>
    <property type="match status" value="1"/>
</dbReference>
<evidence type="ECO:0000313" key="10">
    <source>
        <dbReference type="EMBL" id="QWF70055.1"/>
    </source>
</evidence>
<evidence type="ECO:0000259" key="9">
    <source>
        <dbReference type="Pfam" id="PF02517"/>
    </source>
</evidence>
<keyword evidence="6 8" id="KW-1133">Transmembrane helix</keyword>
<name>A0A975R869_9GAMM</name>
<gene>
    <name evidence="10" type="primary">xrtE</name>
    <name evidence="10" type="ORF">KEF85_11915</name>
</gene>
<dbReference type="InterPro" id="IPR014346">
    <property type="entry name" value="Prenyl_protease-related"/>
</dbReference>
<accession>A0A975R869</accession>
<keyword evidence="7 8" id="KW-0472">Membrane</keyword>
<feature type="transmembrane region" description="Helical" evidence="8">
    <location>
        <begin position="222"/>
        <end position="240"/>
    </location>
</feature>
<sequence>MHSLFYKKNFQYIAVGILIFELLAVGFAFDIRNILAPNKGELSKILEPEQGFRFFLLVCALVVAIDAKTKKLHSALKAITFQFKPISCILHFIGFFLFLIISSKLDVTYNWPQGNLRSLYIFGWLLSAFAFVVALILAVMPINSIGNILIIIRKPILISAGTSFLIYQATFITQWQWQEFNALAFNSVEMLLKQVFSEVLVDQSQFVIGTPTFMVKIAKECSGYEGMGLIGAFIVLYLWLYRTDLKFPNGLLLLPIGLILIWCFNIIRITVLIIIGARISEEIAVNGFHSQAGWIAFIGVSFTVMWAAPKLFGNRQLVHVNNSQQHESLDMVTALILPFVLLLALQMLTTAFTITSDIWYPLKIIVVSYVIWRNKSVYKKIIYNPSIIGLWVGVFVFVIWCLAEYRQPNSNLAPQWFVEMPESYKAVWLALRVMGSIIVVPIAEELFFRGYMLNKIAEIKIKILDTRYISIIAWFSSSLLFGLLHQRWQIASIAGLAFAYAQHKSGKLADAVIAHYVANSLIAVMVIGFGQWTFWN</sequence>
<keyword evidence="2" id="KW-1003">Cell membrane</keyword>
<dbReference type="Pfam" id="PF09721">
    <property type="entry name" value="Exosortase_EpsH"/>
    <property type="match status" value="1"/>
</dbReference>
<dbReference type="KEGG" id="mpad:KEF85_11915"/>
<evidence type="ECO:0000313" key="11">
    <source>
        <dbReference type="Proteomes" id="UP000676649"/>
    </source>
</evidence>
<keyword evidence="11" id="KW-1185">Reference proteome</keyword>
<reference evidence="10" key="1">
    <citation type="submission" date="2021-04" db="EMBL/GenBank/DDBJ databases">
        <title>Draft genome sequence data of methanotrophic Methylovulum sp. strain S1L and Methylomonas sp. strain S2AM isolated from boreal lake water columns.</title>
        <authorList>
            <person name="Rissanen A.J."/>
            <person name="Mangayil R."/>
            <person name="Svenning M.M."/>
            <person name="Khanongnuch R."/>
        </authorList>
    </citation>
    <scope>NUCLEOTIDE SEQUENCE</scope>
    <source>
        <strain evidence="10">S2AM</strain>
    </source>
</reference>
<evidence type="ECO:0000256" key="4">
    <source>
        <dbReference type="ARBA" id="ARBA00022692"/>
    </source>
</evidence>
<organism evidence="10 11">
    <name type="scientific">Methylomonas paludis</name>
    <dbReference type="NCBI Taxonomy" id="1173101"/>
    <lineage>
        <taxon>Bacteria</taxon>
        <taxon>Pseudomonadati</taxon>
        <taxon>Pseudomonadota</taxon>
        <taxon>Gammaproteobacteria</taxon>
        <taxon>Methylococcales</taxon>
        <taxon>Methylococcaceae</taxon>
        <taxon>Methylomonas</taxon>
    </lineage>
</organism>
<evidence type="ECO:0000256" key="6">
    <source>
        <dbReference type="ARBA" id="ARBA00022989"/>
    </source>
</evidence>
<dbReference type="Pfam" id="PF02517">
    <property type="entry name" value="Rce1-like"/>
    <property type="match status" value="1"/>
</dbReference>
<dbReference type="NCBIfam" id="TIGR04162">
    <property type="entry name" value="exo_VPEID"/>
    <property type="match status" value="1"/>
</dbReference>
<feature type="transmembrane region" description="Helical" evidence="8">
    <location>
        <begin position="358"/>
        <end position="374"/>
    </location>
</feature>
<dbReference type="InterPro" id="IPR026392">
    <property type="entry name" value="Exo/Archaeosortase_dom"/>
</dbReference>
<feature type="transmembrane region" description="Helical" evidence="8">
    <location>
        <begin position="329"/>
        <end position="352"/>
    </location>
</feature>
<dbReference type="RefSeq" id="WP_215580850.1">
    <property type="nucleotide sequence ID" value="NZ_CP073754.1"/>
</dbReference>
<dbReference type="GO" id="GO:0080120">
    <property type="term" value="P:CAAX-box protein maturation"/>
    <property type="evidence" value="ECO:0007669"/>
    <property type="project" value="UniProtKB-ARBA"/>
</dbReference>
<feature type="transmembrane region" description="Helical" evidence="8">
    <location>
        <begin position="155"/>
        <end position="177"/>
    </location>
</feature>
<proteinExistence type="predicted"/>
<dbReference type="GO" id="GO:0006508">
    <property type="term" value="P:proteolysis"/>
    <property type="evidence" value="ECO:0007669"/>
    <property type="project" value="UniProtKB-KW"/>
</dbReference>
<comment type="subcellular location">
    <subcellularLocation>
        <location evidence="1">Cell membrane</location>
        <topology evidence="1">Multi-pass membrane protein</topology>
    </subcellularLocation>
</comment>
<evidence type="ECO:0000256" key="1">
    <source>
        <dbReference type="ARBA" id="ARBA00004651"/>
    </source>
</evidence>
<protein>
    <submittedName>
        <fullName evidence="10">Exosortase E/protease, VPEID-CTERM system</fullName>
        <ecNumber evidence="10">3.4.22.-</ecNumber>
    </submittedName>
</protein>
<evidence type="ECO:0000256" key="5">
    <source>
        <dbReference type="ARBA" id="ARBA00022801"/>
    </source>
</evidence>
<feature type="transmembrane region" description="Helical" evidence="8">
    <location>
        <begin position="513"/>
        <end position="535"/>
    </location>
</feature>
<dbReference type="InterPro" id="IPR026420">
    <property type="entry name" value="Exo_VPEID"/>
</dbReference>
<feature type="domain" description="CAAX prenyl protease 2/Lysostaphin resistance protein A-like" evidence="9">
    <location>
        <begin position="428"/>
        <end position="520"/>
    </location>
</feature>
<dbReference type="InterPro" id="IPR019127">
    <property type="entry name" value="Exosortase"/>
</dbReference>
<keyword evidence="5 10" id="KW-0378">Hydrolase</keyword>
<evidence type="ECO:0000256" key="2">
    <source>
        <dbReference type="ARBA" id="ARBA00022475"/>
    </source>
</evidence>
<dbReference type="GO" id="GO:0005886">
    <property type="term" value="C:plasma membrane"/>
    <property type="evidence" value="ECO:0007669"/>
    <property type="project" value="UniProtKB-SubCell"/>
</dbReference>
<feature type="transmembrane region" description="Helical" evidence="8">
    <location>
        <begin position="252"/>
        <end position="279"/>
    </location>
</feature>
<dbReference type="NCBIfam" id="TIGR04178">
    <property type="entry name" value="exo_archaeo"/>
    <property type="match status" value="1"/>
</dbReference>
<dbReference type="Proteomes" id="UP000676649">
    <property type="component" value="Chromosome"/>
</dbReference>
<feature type="transmembrane region" description="Helical" evidence="8">
    <location>
        <begin position="468"/>
        <end position="488"/>
    </location>
</feature>
<keyword evidence="4 8" id="KW-0812">Transmembrane</keyword>
<evidence type="ECO:0000256" key="3">
    <source>
        <dbReference type="ARBA" id="ARBA00022670"/>
    </source>
</evidence>
<keyword evidence="3" id="KW-0645">Protease</keyword>
<evidence type="ECO:0000256" key="7">
    <source>
        <dbReference type="ARBA" id="ARBA00023136"/>
    </source>
</evidence>
<dbReference type="EC" id="3.4.22.-" evidence="10"/>